<evidence type="ECO:0000313" key="1">
    <source>
        <dbReference type="EMBL" id="PQQ17232.1"/>
    </source>
</evidence>
<evidence type="ECO:0000313" key="2">
    <source>
        <dbReference type="Proteomes" id="UP000250321"/>
    </source>
</evidence>
<gene>
    <name evidence="1" type="ORF">Pyn_34154</name>
</gene>
<protein>
    <submittedName>
        <fullName evidence="1">Uncharacterized protein</fullName>
    </submittedName>
</protein>
<reference evidence="1 2" key="1">
    <citation type="submission" date="2018-02" db="EMBL/GenBank/DDBJ databases">
        <title>Draft genome of wild Prunus yedoensis var. nudiflora.</title>
        <authorList>
            <person name="Baek S."/>
            <person name="Kim J.-H."/>
            <person name="Choi K."/>
            <person name="Kim G.-B."/>
            <person name="Cho A."/>
            <person name="Jang H."/>
            <person name="Shin C.-H."/>
            <person name="Yu H.-J."/>
            <person name="Mun J.-H."/>
        </authorList>
    </citation>
    <scope>NUCLEOTIDE SEQUENCE [LARGE SCALE GENOMIC DNA]</scope>
    <source>
        <strain evidence="2">cv. Jeju island</strain>
        <tissue evidence="1">Leaf</tissue>
    </source>
</reference>
<keyword evidence="2" id="KW-1185">Reference proteome</keyword>
<comment type="caution">
    <text evidence="1">The sequence shown here is derived from an EMBL/GenBank/DDBJ whole genome shotgun (WGS) entry which is preliminary data.</text>
</comment>
<dbReference type="AlphaFoldDB" id="A0A314Z6U3"/>
<dbReference type="EMBL" id="PJQY01000160">
    <property type="protein sequence ID" value="PQQ17232.1"/>
    <property type="molecule type" value="Genomic_DNA"/>
</dbReference>
<dbReference type="Proteomes" id="UP000250321">
    <property type="component" value="Unassembled WGS sequence"/>
</dbReference>
<accession>A0A314Z6U3</accession>
<name>A0A314Z6U3_PRUYE</name>
<sequence>MAGMAPGMLAVAKRRKESGLMVAEVLEQPRDVGRWLLGCLQQPKDEGGWLRNDCDGCWNACSS</sequence>
<proteinExistence type="predicted"/>
<organism evidence="1 2">
    <name type="scientific">Prunus yedoensis var. nudiflora</name>
    <dbReference type="NCBI Taxonomy" id="2094558"/>
    <lineage>
        <taxon>Eukaryota</taxon>
        <taxon>Viridiplantae</taxon>
        <taxon>Streptophyta</taxon>
        <taxon>Embryophyta</taxon>
        <taxon>Tracheophyta</taxon>
        <taxon>Spermatophyta</taxon>
        <taxon>Magnoliopsida</taxon>
        <taxon>eudicotyledons</taxon>
        <taxon>Gunneridae</taxon>
        <taxon>Pentapetalae</taxon>
        <taxon>rosids</taxon>
        <taxon>fabids</taxon>
        <taxon>Rosales</taxon>
        <taxon>Rosaceae</taxon>
        <taxon>Amygdaloideae</taxon>
        <taxon>Amygdaleae</taxon>
        <taxon>Prunus</taxon>
    </lineage>
</organism>